<dbReference type="PROSITE" id="PS00474">
    <property type="entry name" value="RIBOSOMAL_L3"/>
    <property type="match status" value="1"/>
</dbReference>
<dbReference type="FunFam" id="3.30.160.810:FF:000001">
    <property type="entry name" value="50S ribosomal protein L3"/>
    <property type="match status" value="1"/>
</dbReference>
<keyword evidence="5" id="KW-0496">Mitochondrion</keyword>
<reference evidence="9" key="2">
    <citation type="submission" date="2021-01" db="EMBL/GenBank/DDBJ databases">
        <authorList>
            <person name="Schikora-Tamarit M.A."/>
        </authorList>
    </citation>
    <scope>NUCLEOTIDE SEQUENCE</scope>
    <source>
        <strain evidence="9">NCAIM Y.01608</strain>
    </source>
</reference>
<comment type="similarity">
    <text evidence="2 8">Belongs to the universal ribosomal protein uL3 family.</text>
</comment>
<dbReference type="SUPFAM" id="SSF50447">
    <property type="entry name" value="Translation proteins"/>
    <property type="match status" value="1"/>
</dbReference>
<proteinExistence type="inferred from homology"/>
<dbReference type="AlphaFoldDB" id="A0A9P8T8P5"/>
<gene>
    <name evidence="9" type="ORF">OGATHE_002864</name>
</gene>
<sequence length="272" mass="29935">MYSLILRRLNSTAALPAVSKRQLISPMAVPALKSVAPLPFKSPEAKRLRKRLLDRPGLIGVKRGMTQFYNRNGDRVPATVLEIDQVEVVYNKTLNKNGYYAVQVGYGHKLKNQTKAMLGHYKNAKVSPKEVLFEFEVKDENGLVPVGSQLKADHFKPGQFVDVISKTKGKGFAGVMKRWNFSGLPASHGTSLAHRSAGSTGMNTTPARVLPGKKMAGHLGDEWNTIFNLEVLDVNAEKGYILVKGCVSGSNGSYVQIRDALKRYGSHILQDK</sequence>
<dbReference type="InterPro" id="IPR000597">
    <property type="entry name" value="Ribosomal_uL3"/>
</dbReference>
<evidence type="ECO:0000256" key="3">
    <source>
        <dbReference type="ARBA" id="ARBA00022946"/>
    </source>
</evidence>
<evidence type="ECO:0000256" key="5">
    <source>
        <dbReference type="ARBA" id="ARBA00023128"/>
    </source>
</evidence>
<evidence type="ECO:0000256" key="2">
    <source>
        <dbReference type="ARBA" id="ARBA00006540"/>
    </source>
</evidence>
<dbReference type="NCBIfam" id="TIGR03625">
    <property type="entry name" value="L3_bact"/>
    <property type="match status" value="1"/>
</dbReference>
<dbReference type="Gene3D" id="2.40.30.10">
    <property type="entry name" value="Translation factors"/>
    <property type="match status" value="2"/>
</dbReference>
<dbReference type="GO" id="GO:0006412">
    <property type="term" value="P:translation"/>
    <property type="evidence" value="ECO:0007669"/>
    <property type="project" value="InterPro"/>
</dbReference>
<accession>A0A9P8T8P5</accession>
<name>A0A9P8T8P5_9ASCO</name>
<dbReference type="InterPro" id="IPR009000">
    <property type="entry name" value="Transl_B-barrel_sf"/>
</dbReference>
<dbReference type="EMBL" id="JAEUBD010000983">
    <property type="protein sequence ID" value="KAH3670051.1"/>
    <property type="molecule type" value="Genomic_DNA"/>
</dbReference>
<dbReference type="Proteomes" id="UP000788993">
    <property type="component" value="Unassembled WGS sequence"/>
</dbReference>
<keyword evidence="10" id="KW-1185">Reference proteome</keyword>
<dbReference type="PANTHER" id="PTHR11229:SF8">
    <property type="entry name" value="LARGE RIBOSOMAL SUBUNIT PROTEIN UL3M"/>
    <property type="match status" value="1"/>
</dbReference>
<keyword evidence="3" id="KW-0809">Transit peptide</keyword>
<evidence type="ECO:0000256" key="7">
    <source>
        <dbReference type="ARBA" id="ARBA00035209"/>
    </source>
</evidence>
<reference evidence="9" key="1">
    <citation type="journal article" date="2021" name="Open Biol.">
        <title>Shared evolutionary footprints suggest mitochondrial oxidative damage underlies multiple complex I losses in fungi.</title>
        <authorList>
            <person name="Schikora-Tamarit M.A."/>
            <person name="Marcet-Houben M."/>
            <person name="Nosek J."/>
            <person name="Gabaldon T."/>
        </authorList>
    </citation>
    <scope>NUCLEOTIDE SEQUENCE</scope>
    <source>
        <strain evidence="9">NCAIM Y.01608</strain>
    </source>
</reference>
<keyword evidence="4 8" id="KW-0689">Ribosomal protein</keyword>
<dbReference type="PANTHER" id="PTHR11229">
    <property type="entry name" value="50S RIBOSOMAL PROTEIN L3"/>
    <property type="match status" value="1"/>
</dbReference>
<evidence type="ECO:0000256" key="1">
    <source>
        <dbReference type="ARBA" id="ARBA00004173"/>
    </source>
</evidence>
<keyword evidence="6 8" id="KW-0687">Ribonucleoprotein</keyword>
<dbReference type="GO" id="GO:0005762">
    <property type="term" value="C:mitochondrial large ribosomal subunit"/>
    <property type="evidence" value="ECO:0007669"/>
    <property type="project" value="TreeGrafter"/>
</dbReference>
<dbReference type="InterPro" id="IPR019927">
    <property type="entry name" value="Ribosomal_uL3_bac/org-type"/>
</dbReference>
<evidence type="ECO:0000256" key="8">
    <source>
        <dbReference type="RuleBase" id="RU003905"/>
    </source>
</evidence>
<evidence type="ECO:0000313" key="9">
    <source>
        <dbReference type="EMBL" id="KAH3670051.1"/>
    </source>
</evidence>
<comment type="caution">
    <text evidence="9">The sequence shown here is derived from an EMBL/GenBank/DDBJ whole genome shotgun (WGS) entry which is preliminary data.</text>
</comment>
<dbReference type="InterPro" id="IPR019926">
    <property type="entry name" value="Ribosomal_uL3_CS"/>
</dbReference>
<evidence type="ECO:0000256" key="6">
    <source>
        <dbReference type="ARBA" id="ARBA00023274"/>
    </source>
</evidence>
<comment type="subcellular location">
    <subcellularLocation>
        <location evidence="1">Mitochondrion</location>
    </subcellularLocation>
</comment>
<dbReference type="HAMAP" id="MF_01325_B">
    <property type="entry name" value="Ribosomal_uL3_B"/>
    <property type="match status" value="1"/>
</dbReference>
<evidence type="ECO:0000313" key="10">
    <source>
        <dbReference type="Proteomes" id="UP000788993"/>
    </source>
</evidence>
<dbReference type="FunFam" id="2.40.30.10:FF:000004">
    <property type="entry name" value="50S ribosomal protein L3"/>
    <property type="match status" value="1"/>
</dbReference>
<evidence type="ECO:0000256" key="4">
    <source>
        <dbReference type="ARBA" id="ARBA00022980"/>
    </source>
</evidence>
<dbReference type="Pfam" id="PF00297">
    <property type="entry name" value="Ribosomal_L3"/>
    <property type="match status" value="1"/>
</dbReference>
<protein>
    <recommendedName>
        <fullName evidence="7">Large ribosomal subunit protein uL3m</fullName>
    </recommendedName>
</protein>
<organism evidence="9 10">
    <name type="scientific">Ogataea polymorpha</name>
    <dbReference type="NCBI Taxonomy" id="460523"/>
    <lineage>
        <taxon>Eukaryota</taxon>
        <taxon>Fungi</taxon>
        <taxon>Dikarya</taxon>
        <taxon>Ascomycota</taxon>
        <taxon>Saccharomycotina</taxon>
        <taxon>Pichiomycetes</taxon>
        <taxon>Pichiales</taxon>
        <taxon>Pichiaceae</taxon>
        <taxon>Ogataea</taxon>
    </lineage>
</organism>
<dbReference type="GO" id="GO:0003735">
    <property type="term" value="F:structural constituent of ribosome"/>
    <property type="evidence" value="ECO:0007669"/>
    <property type="project" value="InterPro"/>
</dbReference>